<evidence type="ECO:0000313" key="2">
    <source>
        <dbReference type="EMBL" id="TFY80891.1"/>
    </source>
</evidence>
<feature type="compositionally biased region" description="Basic and acidic residues" evidence="1">
    <location>
        <begin position="48"/>
        <end position="66"/>
    </location>
</feature>
<gene>
    <name evidence="2" type="ORF">EWM64_g3122</name>
</gene>
<keyword evidence="3" id="KW-1185">Reference proteome</keyword>
<proteinExistence type="predicted"/>
<dbReference type="EMBL" id="SFCI01000275">
    <property type="protein sequence ID" value="TFY80891.1"/>
    <property type="molecule type" value="Genomic_DNA"/>
</dbReference>
<evidence type="ECO:0000313" key="3">
    <source>
        <dbReference type="Proteomes" id="UP000298061"/>
    </source>
</evidence>
<reference evidence="2 3" key="1">
    <citation type="submission" date="2019-02" db="EMBL/GenBank/DDBJ databases">
        <title>Genome sequencing of the rare red list fungi Hericium alpestre (H. flagellum).</title>
        <authorList>
            <person name="Buettner E."/>
            <person name="Kellner H."/>
        </authorList>
    </citation>
    <scope>NUCLEOTIDE SEQUENCE [LARGE SCALE GENOMIC DNA]</scope>
    <source>
        <strain evidence="2 3">DSM 108284</strain>
    </source>
</reference>
<comment type="caution">
    <text evidence="2">The sequence shown here is derived from an EMBL/GenBank/DDBJ whole genome shotgun (WGS) entry which is preliminary data.</text>
</comment>
<dbReference type="OrthoDB" id="3182478at2759"/>
<evidence type="ECO:0000256" key="1">
    <source>
        <dbReference type="SAM" id="MobiDB-lite"/>
    </source>
</evidence>
<organism evidence="2 3">
    <name type="scientific">Hericium alpestre</name>
    <dbReference type="NCBI Taxonomy" id="135208"/>
    <lineage>
        <taxon>Eukaryota</taxon>
        <taxon>Fungi</taxon>
        <taxon>Dikarya</taxon>
        <taxon>Basidiomycota</taxon>
        <taxon>Agaricomycotina</taxon>
        <taxon>Agaricomycetes</taxon>
        <taxon>Russulales</taxon>
        <taxon>Hericiaceae</taxon>
        <taxon>Hericium</taxon>
    </lineage>
</organism>
<feature type="compositionally biased region" description="Basic and acidic residues" evidence="1">
    <location>
        <begin position="18"/>
        <end position="30"/>
    </location>
</feature>
<feature type="compositionally biased region" description="Low complexity" evidence="1">
    <location>
        <begin position="32"/>
        <end position="42"/>
    </location>
</feature>
<protein>
    <submittedName>
        <fullName evidence="2">Uncharacterized protein</fullName>
    </submittedName>
</protein>
<dbReference type="Proteomes" id="UP000298061">
    <property type="component" value="Unassembled WGS sequence"/>
</dbReference>
<dbReference type="AlphaFoldDB" id="A0A4Z0A3S2"/>
<name>A0A4Z0A3S2_9AGAM</name>
<sequence length="66" mass="7282">MSDADVQDIRELVARKKAELASAKGKDKDASQTQQAPPQQQPFVAAEDAQKKREAMTKNERLGIQS</sequence>
<accession>A0A4Z0A3S2</accession>
<feature type="region of interest" description="Disordered" evidence="1">
    <location>
        <begin position="18"/>
        <end position="66"/>
    </location>
</feature>